<evidence type="ECO:0000313" key="6">
    <source>
        <dbReference type="EMBL" id="EFJ15883.1"/>
    </source>
</evidence>
<feature type="region of interest" description="Disordered" evidence="5">
    <location>
        <begin position="125"/>
        <end position="145"/>
    </location>
</feature>
<keyword evidence="7" id="KW-1185">Reference proteome</keyword>
<dbReference type="HOGENOM" id="CLU_073207_0_0_1"/>
<dbReference type="InterPro" id="IPR044549">
    <property type="entry name" value="bHLH_AtIBH1-like"/>
</dbReference>
<gene>
    <name evidence="6" type="ORF">SELMODRAFT_445363</name>
</gene>
<dbReference type="InterPro" id="IPR044660">
    <property type="entry name" value="IBH1-like"/>
</dbReference>
<evidence type="ECO:0000256" key="4">
    <source>
        <dbReference type="ARBA" id="ARBA00023242"/>
    </source>
</evidence>
<keyword evidence="2" id="KW-0805">Transcription regulation</keyword>
<keyword evidence="4" id="KW-0539">Nucleus</keyword>
<evidence type="ECO:0000256" key="2">
    <source>
        <dbReference type="ARBA" id="ARBA00023015"/>
    </source>
</evidence>
<evidence type="ECO:0000256" key="5">
    <source>
        <dbReference type="SAM" id="MobiDB-lite"/>
    </source>
</evidence>
<reference evidence="6 7" key="1">
    <citation type="journal article" date="2011" name="Science">
        <title>The Selaginella genome identifies genetic changes associated with the evolution of vascular plants.</title>
        <authorList>
            <person name="Banks J.A."/>
            <person name="Nishiyama T."/>
            <person name="Hasebe M."/>
            <person name="Bowman J.L."/>
            <person name="Gribskov M."/>
            <person name="dePamphilis C."/>
            <person name="Albert V.A."/>
            <person name="Aono N."/>
            <person name="Aoyama T."/>
            <person name="Ambrose B.A."/>
            <person name="Ashton N.W."/>
            <person name="Axtell M.J."/>
            <person name="Barker E."/>
            <person name="Barker M.S."/>
            <person name="Bennetzen J.L."/>
            <person name="Bonawitz N.D."/>
            <person name="Chapple C."/>
            <person name="Cheng C."/>
            <person name="Correa L.G."/>
            <person name="Dacre M."/>
            <person name="DeBarry J."/>
            <person name="Dreyer I."/>
            <person name="Elias M."/>
            <person name="Engstrom E.M."/>
            <person name="Estelle M."/>
            <person name="Feng L."/>
            <person name="Finet C."/>
            <person name="Floyd S.K."/>
            <person name="Frommer W.B."/>
            <person name="Fujita T."/>
            <person name="Gramzow L."/>
            <person name="Gutensohn M."/>
            <person name="Harholt J."/>
            <person name="Hattori M."/>
            <person name="Heyl A."/>
            <person name="Hirai T."/>
            <person name="Hiwatashi Y."/>
            <person name="Ishikawa M."/>
            <person name="Iwata M."/>
            <person name="Karol K.G."/>
            <person name="Koehler B."/>
            <person name="Kolukisaoglu U."/>
            <person name="Kubo M."/>
            <person name="Kurata T."/>
            <person name="Lalonde S."/>
            <person name="Li K."/>
            <person name="Li Y."/>
            <person name="Litt A."/>
            <person name="Lyons E."/>
            <person name="Manning G."/>
            <person name="Maruyama T."/>
            <person name="Michael T.P."/>
            <person name="Mikami K."/>
            <person name="Miyazaki S."/>
            <person name="Morinaga S."/>
            <person name="Murata T."/>
            <person name="Mueller-Roeber B."/>
            <person name="Nelson D.R."/>
            <person name="Obara M."/>
            <person name="Oguri Y."/>
            <person name="Olmstead R.G."/>
            <person name="Onodera N."/>
            <person name="Petersen B.L."/>
            <person name="Pils B."/>
            <person name="Prigge M."/>
            <person name="Rensing S.A."/>
            <person name="Riano-Pachon D.M."/>
            <person name="Roberts A.W."/>
            <person name="Sato Y."/>
            <person name="Scheller H.V."/>
            <person name="Schulz B."/>
            <person name="Schulz C."/>
            <person name="Shakirov E.V."/>
            <person name="Shibagaki N."/>
            <person name="Shinohara N."/>
            <person name="Shippen D.E."/>
            <person name="Soerensen I."/>
            <person name="Sotooka R."/>
            <person name="Sugimoto N."/>
            <person name="Sugita M."/>
            <person name="Sumikawa N."/>
            <person name="Tanurdzic M."/>
            <person name="Theissen G."/>
            <person name="Ulvskov P."/>
            <person name="Wakazuki S."/>
            <person name="Weng J.K."/>
            <person name="Willats W.W."/>
            <person name="Wipf D."/>
            <person name="Wolf P.G."/>
            <person name="Yang L."/>
            <person name="Zimmer A.D."/>
            <person name="Zhu Q."/>
            <person name="Mitros T."/>
            <person name="Hellsten U."/>
            <person name="Loque D."/>
            <person name="Otillar R."/>
            <person name="Salamov A."/>
            <person name="Schmutz J."/>
            <person name="Shapiro H."/>
            <person name="Lindquist E."/>
            <person name="Lucas S."/>
            <person name="Rokhsar D."/>
            <person name="Grigoriev I.V."/>
        </authorList>
    </citation>
    <scope>NUCLEOTIDE SEQUENCE [LARGE SCALE GENOMIC DNA]</scope>
</reference>
<name>D8SHZ7_SELML</name>
<protein>
    <recommendedName>
        <fullName evidence="8">BHLH domain-containing protein</fullName>
    </recommendedName>
</protein>
<evidence type="ECO:0008006" key="8">
    <source>
        <dbReference type="Google" id="ProtNLM"/>
    </source>
</evidence>
<keyword evidence="3" id="KW-0804">Transcription</keyword>
<organism evidence="7">
    <name type="scientific">Selaginella moellendorffii</name>
    <name type="common">Spikemoss</name>
    <dbReference type="NCBI Taxonomy" id="88036"/>
    <lineage>
        <taxon>Eukaryota</taxon>
        <taxon>Viridiplantae</taxon>
        <taxon>Streptophyta</taxon>
        <taxon>Embryophyta</taxon>
        <taxon>Tracheophyta</taxon>
        <taxon>Lycopodiopsida</taxon>
        <taxon>Selaginellales</taxon>
        <taxon>Selaginellaceae</taxon>
        <taxon>Selaginella</taxon>
    </lineage>
</organism>
<dbReference type="EMBL" id="GL377621">
    <property type="protein sequence ID" value="EFJ15883.1"/>
    <property type="molecule type" value="Genomic_DNA"/>
</dbReference>
<dbReference type="KEGG" id="smo:SELMODRAFT_445363"/>
<accession>D8SHZ7</accession>
<evidence type="ECO:0000256" key="1">
    <source>
        <dbReference type="ARBA" id="ARBA00004123"/>
    </source>
</evidence>
<dbReference type="InParanoid" id="D8SHZ7"/>
<dbReference type="CDD" id="cd11444">
    <property type="entry name" value="bHLH_AtIBH1_like"/>
    <property type="match status" value="1"/>
</dbReference>
<dbReference type="PANTHER" id="PTHR33124:SF12">
    <property type="entry name" value="TRANSCRIPTION FACTOR BHLH148"/>
    <property type="match status" value="1"/>
</dbReference>
<proteinExistence type="predicted"/>
<dbReference type="AlphaFoldDB" id="D8SHZ7"/>
<dbReference type="GO" id="GO:0006355">
    <property type="term" value="P:regulation of DNA-templated transcription"/>
    <property type="evidence" value="ECO:0007669"/>
    <property type="project" value="InterPro"/>
</dbReference>
<evidence type="ECO:0000256" key="3">
    <source>
        <dbReference type="ARBA" id="ARBA00023163"/>
    </source>
</evidence>
<dbReference type="GO" id="GO:0005634">
    <property type="term" value="C:nucleus"/>
    <property type="evidence" value="ECO:0007669"/>
    <property type="project" value="UniProtKB-SubCell"/>
</dbReference>
<dbReference type="PANTHER" id="PTHR33124">
    <property type="entry name" value="TRANSCRIPTION FACTOR IBH1-LIKE 1"/>
    <property type="match status" value="1"/>
</dbReference>
<dbReference type="Gramene" id="EFJ15883">
    <property type="protein sequence ID" value="EFJ15883"/>
    <property type="gene ID" value="SELMODRAFT_445363"/>
</dbReference>
<comment type="subcellular location">
    <subcellularLocation>
        <location evidence="1">Nucleus</location>
    </subcellularLocation>
</comment>
<sequence>MDDYYIELLKSHLLPPLGTMMRNADLSVTERGKAIKNLADGSLAITGSGAGWSAALGDQLQQQDPPAAAAAAAAGSNLSSSGRRFPALLRVARSSKRKICRRLRHRSILKAAARQVRASRCQGRLKRRIMQSQQQRRSSRDDEQTIQSRVKALQGLVPGGHDMNCSVLLGEAADYMMFLRFQEPAAGYFRTRTRAKASENRLVPRSCVIFTAACAGRARSHKFLRGCELIRALRIRQVHDECCSLQKTKKGMKQAAEFAVHMDEESNKGRNCTGDENREHERTAMCCILFEQLHVVCAPVMLQLQSAYDWVALLHQNRFGVPWANNTNN</sequence>
<evidence type="ECO:0000313" key="7">
    <source>
        <dbReference type="Proteomes" id="UP000001514"/>
    </source>
</evidence>
<dbReference type="Proteomes" id="UP000001514">
    <property type="component" value="Unassembled WGS sequence"/>
</dbReference>